<accession>A0AAJ3CCV9</accession>
<dbReference type="GO" id="GO:0016747">
    <property type="term" value="F:acyltransferase activity, transferring groups other than amino-acyl groups"/>
    <property type="evidence" value="ECO:0007669"/>
    <property type="project" value="InterPro"/>
</dbReference>
<name>A0AAJ3CCV9_XANCA</name>
<evidence type="ECO:0000313" key="4">
    <source>
        <dbReference type="EMBL" id="MEC3887313.1"/>
    </source>
</evidence>
<evidence type="ECO:0000256" key="2">
    <source>
        <dbReference type="ARBA" id="ARBA00023315"/>
    </source>
</evidence>
<dbReference type="PANTHER" id="PTHR43877">
    <property type="entry name" value="AMINOALKYLPHOSPHONATE N-ACETYLTRANSFERASE-RELATED-RELATED"/>
    <property type="match status" value="1"/>
</dbReference>
<dbReference type="PROSITE" id="PS51186">
    <property type="entry name" value="GNAT"/>
    <property type="match status" value="1"/>
</dbReference>
<dbReference type="InterPro" id="IPR016890">
    <property type="entry name" value="UCP028520"/>
</dbReference>
<proteinExistence type="predicted"/>
<sequence>MTAAQVRAVHPHDHAALLALNNADASALSWLTPDALASLLQQAWHARVADPANALLIALDQHAIYTNANFAWMAARFARFVYVDRIVVAAHARRRGLATQLYDELIREARAAGHARLVCEVNLLPANPHSLALHRQLGFQPIGEAALESGKHVQYLEKAL</sequence>
<protein>
    <submittedName>
        <fullName evidence="4">GNAT family N-acetyltransferase</fullName>
        <ecNumber evidence="4">2.3.1.-</ecNumber>
    </submittedName>
</protein>
<dbReference type="Proteomes" id="UP001297361">
    <property type="component" value="Unassembled WGS sequence"/>
</dbReference>
<dbReference type="AlphaFoldDB" id="A0AAJ3CCV9"/>
<dbReference type="PANTHER" id="PTHR43877:SF2">
    <property type="entry name" value="AMINOALKYLPHOSPHONATE N-ACETYLTRANSFERASE-RELATED"/>
    <property type="match status" value="1"/>
</dbReference>
<reference evidence="4" key="1">
    <citation type="submission" date="2021-10" db="EMBL/GenBank/DDBJ databases">
        <authorList>
            <person name="Hussein R."/>
            <person name="Harrison J."/>
            <person name="Studholme D.J."/>
            <person name="Vicente J."/>
            <person name="Grant M."/>
        </authorList>
    </citation>
    <scope>NUCLEOTIDE SEQUENCE</scope>
    <source>
        <strain evidence="4">NCPPB 2970</strain>
    </source>
</reference>
<dbReference type="Pfam" id="PF00583">
    <property type="entry name" value="Acetyltransf_1"/>
    <property type="match status" value="1"/>
</dbReference>
<dbReference type="EMBL" id="JAJFNJ020000003">
    <property type="protein sequence ID" value="MEC3887313.1"/>
    <property type="molecule type" value="Genomic_DNA"/>
</dbReference>
<dbReference type="CDD" id="cd04301">
    <property type="entry name" value="NAT_SF"/>
    <property type="match status" value="1"/>
</dbReference>
<evidence type="ECO:0000259" key="3">
    <source>
        <dbReference type="PROSITE" id="PS51186"/>
    </source>
</evidence>
<organism evidence="4 5">
    <name type="scientific">Xanthomonas campestris pv. papavericola</name>
    <dbReference type="NCBI Taxonomy" id="487881"/>
    <lineage>
        <taxon>Bacteria</taxon>
        <taxon>Pseudomonadati</taxon>
        <taxon>Pseudomonadota</taxon>
        <taxon>Gammaproteobacteria</taxon>
        <taxon>Lysobacterales</taxon>
        <taxon>Lysobacteraceae</taxon>
        <taxon>Xanthomonas</taxon>
    </lineage>
</organism>
<dbReference type="Gene3D" id="3.40.630.30">
    <property type="match status" value="1"/>
</dbReference>
<dbReference type="EC" id="2.3.1.-" evidence="4"/>
<keyword evidence="2 4" id="KW-0012">Acyltransferase</keyword>
<keyword evidence="1 4" id="KW-0808">Transferase</keyword>
<gene>
    <name evidence="4" type="ORF">LLE72_005990</name>
</gene>
<feature type="domain" description="N-acetyltransferase" evidence="3">
    <location>
        <begin position="4"/>
        <end position="160"/>
    </location>
</feature>
<dbReference type="InterPro" id="IPR000182">
    <property type="entry name" value="GNAT_dom"/>
</dbReference>
<evidence type="ECO:0000256" key="1">
    <source>
        <dbReference type="ARBA" id="ARBA00022679"/>
    </source>
</evidence>
<evidence type="ECO:0000313" key="5">
    <source>
        <dbReference type="Proteomes" id="UP001297361"/>
    </source>
</evidence>
<dbReference type="PIRSF" id="PIRSF028520">
    <property type="entry name" value="UCP028520"/>
    <property type="match status" value="1"/>
</dbReference>
<dbReference type="SUPFAM" id="SSF55729">
    <property type="entry name" value="Acyl-CoA N-acyltransferases (Nat)"/>
    <property type="match status" value="1"/>
</dbReference>
<dbReference type="InterPro" id="IPR050832">
    <property type="entry name" value="Bact_Acetyltransf"/>
</dbReference>
<dbReference type="InterPro" id="IPR016181">
    <property type="entry name" value="Acyl_CoA_acyltransferase"/>
</dbReference>
<comment type="caution">
    <text evidence="4">The sequence shown here is derived from an EMBL/GenBank/DDBJ whole genome shotgun (WGS) entry which is preliminary data.</text>
</comment>
<reference evidence="4" key="2">
    <citation type="submission" date="2024-01" db="EMBL/GenBank/DDBJ databases">
        <title>Long-read genome sequencing of X. campestris pv. papavericola.</title>
        <authorList>
            <person name="Hussain R.M.F."/>
            <person name="Greer S."/>
            <person name="Harrison J."/>
            <person name="Grant M."/>
            <person name="Vicente J."/>
            <person name="Studholme D.J."/>
        </authorList>
    </citation>
    <scope>NUCLEOTIDE SEQUENCE</scope>
    <source>
        <strain evidence="4">NCPPB 2970</strain>
    </source>
</reference>
<dbReference type="RefSeq" id="WP_323370863.1">
    <property type="nucleotide sequence ID" value="NZ_JAJFNJ020000003.1"/>
</dbReference>